<evidence type="ECO:0000313" key="2">
    <source>
        <dbReference type="EMBL" id="GGC30494.1"/>
    </source>
</evidence>
<protein>
    <recommendedName>
        <fullName evidence="4">DUF4168 domain-containing protein</fullName>
    </recommendedName>
</protein>
<reference evidence="3" key="1">
    <citation type="journal article" date="2019" name="Int. J. Syst. Evol. Microbiol.">
        <title>The Global Catalogue of Microorganisms (GCM) 10K type strain sequencing project: providing services to taxonomists for standard genome sequencing and annotation.</title>
        <authorList>
            <consortium name="The Broad Institute Genomics Platform"/>
            <consortium name="The Broad Institute Genome Sequencing Center for Infectious Disease"/>
            <person name="Wu L."/>
            <person name="Ma J."/>
        </authorList>
    </citation>
    <scope>NUCLEOTIDE SEQUENCE [LARGE SCALE GENOMIC DNA]</scope>
    <source>
        <strain evidence="3">CGMCC 1.12479</strain>
    </source>
</reference>
<proteinExistence type="predicted"/>
<dbReference type="EMBL" id="BMFD01000002">
    <property type="protein sequence ID" value="GGC30494.1"/>
    <property type="molecule type" value="Genomic_DNA"/>
</dbReference>
<keyword evidence="1" id="KW-0732">Signal</keyword>
<sequence length="171" mass="19193">MMKRVFVLAFLMLGLMSVQVNAQEESEEVTEEEMMKFAAMEANFLGFMAGKQTEVEEMIKTNEIIGEGGARYNEIKAAWGNEEKLAEIEITEEEKAEYQRIQDFIASLGDVARAYKTDLIMDAEVLGAATYNKVNKAMKENPEIKAKVDSLIAEMKEKNAEEDGDTVTDTL</sequence>
<name>A0ABQ1LYN1_9BACT</name>
<organism evidence="2 3">
    <name type="scientific">Belliella aquatica</name>
    <dbReference type="NCBI Taxonomy" id="1323734"/>
    <lineage>
        <taxon>Bacteria</taxon>
        <taxon>Pseudomonadati</taxon>
        <taxon>Bacteroidota</taxon>
        <taxon>Cytophagia</taxon>
        <taxon>Cytophagales</taxon>
        <taxon>Cyclobacteriaceae</taxon>
        <taxon>Belliella</taxon>
    </lineage>
</organism>
<evidence type="ECO:0000313" key="3">
    <source>
        <dbReference type="Proteomes" id="UP000635885"/>
    </source>
</evidence>
<feature type="signal peptide" evidence="1">
    <location>
        <begin position="1"/>
        <end position="22"/>
    </location>
</feature>
<accession>A0ABQ1LYN1</accession>
<comment type="caution">
    <text evidence="2">The sequence shown here is derived from an EMBL/GenBank/DDBJ whole genome shotgun (WGS) entry which is preliminary data.</text>
</comment>
<feature type="chain" id="PRO_5046730129" description="DUF4168 domain-containing protein" evidence="1">
    <location>
        <begin position="23"/>
        <end position="171"/>
    </location>
</feature>
<keyword evidence="3" id="KW-1185">Reference proteome</keyword>
<dbReference type="Proteomes" id="UP000635885">
    <property type="component" value="Unassembled WGS sequence"/>
</dbReference>
<evidence type="ECO:0000256" key="1">
    <source>
        <dbReference type="SAM" id="SignalP"/>
    </source>
</evidence>
<evidence type="ECO:0008006" key="4">
    <source>
        <dbReference type="Google" id="ProtNLM"/>
    </source>
</evidence>
<gene>
    <name evidence="2" type="ORF">GCM10010993_06750</name>
</gene>